<keyword evidence="6 8" id="KW-1133">Transmembrane helix</keyword>
<gene>
    <name evidence="10" type="ORF">QQ91_018565</name>
</gene>
<dbReference type="EMBL" id="JTHE02000003">
    <property type="protein sequence ID" value="NEV69108.1"/>
    <property type="molecule type" value="Genomic_DNA"/>
</dbReference>
<evidence type="ECO:0000313" key="10">
    <source>
        <dbReference type="EMBL" id="NEV69108.1"/>
    </source>
</evidence>
<feature type="transmembrane region" description="Helical" evidence="8">
    <location>
        <begin position="386"/>
        <end position="408"/>
    </location>
</feature>
<feature type="transmembrane region" description="Helical" evidence="8">
    <location>
        <begin position="113"/>
        <end position="131"/>
    </location>
</feature>
<accession>A0A8T6QUU1</accession>
<evidence type="ECO:0000256" key="3">
    <source>
        <dbReference type="ARBA" id="ARBA00022676"/>
    </source>
</evidence>
<reference evidence="10" key="2">
    <citation type="journal article" date="2015" name="Genome Announc.">
        <title>Draft Genome Sequence of Filamentous Marine Cyanobacterium Lyngbya confervoides Strain BDU141951.</title>
        <authorList>
            <person name="Chandrababunaidu M.M."/>
            <person name="Sen D."/>
            <person name="Tripathy S."/>
        </authorList>
    </citation>
    <scope>NUCLEOTIDE SEQUENCE</scope>
    <source>
        <strain evidence="10">BDU141951</strain>
    </source>
</reference>
<feature type="transmembrane region" description="Helical" evidence="8">
    <location>
        <begin position="143"/>
        <end position="170"/>
    </location>
</feature>
<dbReference type="AlphaFoldDB" id="A0A8T6QUU1"/>
<evidence type="ECO:0000256" key="7">
    <source>
        <dbReference type="ARBA" id="ARBA00023136"/>
    </source>
</evidence>
<feature type="domain" description="Glycosyltransferase RgtA/B/C/D-like" evidence="9">
    <location>
        <begin position="42"/>
        <end position="195"/>
    </location>
</feature>
<comment type="subcellular location">
    <subcellularLocation>
        <location evidence="1">Cell membrane</location>
        <topology evidence="1">Multi-pass membrane protein</topology>
    </subcellularLocation>
</comment>
<dbReference type="GO" id="GO:0010041">
    <property type="term" value="P:response to iron(III) ion"/>
    <property type="evidence" value="ECO:0007669"/>
    <property type="project" value="TreeGrafter"/>
</dbReference>
<dbReference type="GO" id="GO:0016763">
    <property type="term" value="F:pentosyltransferase activity"/>
    <property type="evidence" value="ECO:0007669"/>
    <property type="project" value="TreeGrafter"/>
</dbReference>
<evidence type="ECO:0000256" key="6">
    <source>
        <dbReference type="ARBA" id="ARBA00022989"/>
    </source>
</evidence>
<feature type="transmembrane region" description="Helical" evidence="8">
    <location>
        <begin position="358"/>
        <end position="379"/>
    </location>
</feature>
<protein>
    <submittedName>
        <fullName evidence="10">Glycosyltransferase family 39 protein</fullName>
    </submittedName>
</protein>
<evidence type="ECO:0000259" key="9">
    <source>
        <dbReference type="Pfam" id="PF13231"/>
    </source>
</evidence>
<evidence type="ECO:0000256" key="8">
    <source>
        <dbReference type="SAM" id="Phobius"/>
    </source>
</evidence>
<sequence length="502" mass="56536">MAGVPLRDWDEGTVAQVAREMSRGETWAAWLHPQLWGQPYLNKPPLLHSLIAVCFQTFGVQTWVARLPGAILTATSVPMLFLLGREVLPTRLYALMGAGVYLTWLPVVRHGRLAMLDGAVVCFFITLLWLLRRSQRQPWAYLGVGACFAAMCLTKGILGGLLLAIALLWVLWDAPKEWRSPYLWGGVGLGSLPVIGWYALQWQYYGDQFVDVTLLNQNLSRVWDTVEDHQGPPWYYLLELLKYSWPWLIFWPTGLWLTWRSRHTAWAKLILVWTVGYLLTISVMSTKLPWYIYPLYPAMAMTVGVALAATWNRHRHWSGRELTLKRIPLGWAILLALLSVGGAGGMVYASSWGPEPSLALAATGLGVMLTTGLAAYWAVRQQTRFIPILMAGLYASFLALMLSDHWLWELGEAFPVLPVANLINGQVPRDASIYMADFYNRPSLDFYCDRRVVAQPSAALLERWPQETPMYVLTQNLGPYQSGAAKTTTLGMAADWHLVVNQ</sequence>
<reference evidence="10" key="1">
    <citation type="submission" date="2014-11" db="EMBL/GenBank/DDBJ databases">
        <authorList>
            <person name="Malar M.C."/>
            <person name="Sen D."/>
            <person name="Tripathy S."/>
        </authorList>
    </citation>
    <scope>NUCLEOTIDE SEQUENCE</scope>
    <source>
        <strain evidence="10">BDU141951</strain>
    </source>
</reference>
<feature type="transmembrane region" description="Helical" evidence="8">
    <location>
        <begin position="63"/>
        <end position="83"/>
    </location>
</feature>
<proteinExistence type="predicted"/>
<evidence type="ECO:0000256" key="4">
    <source>
        <dbReference type="ARBA" id="ARBA00022679"/>
    </source>
</evidence>
<reference evidence="10" key="3">
    <citation type="submission" date="2020-02" db="EMBL/GenBank/DDBJ databases">
        <authorList>
            <person name="Sarangi A.N."/>
            <person name="Ghosh S."/>
            <person name="Mukherjee M."/>
            <person name="Tripathy S."/>
        </authorList>
    </citation>
    <scope>NUCLEOTIDE SEQUENCE</scope>
    <source>
        <strain evidence="10">BDU141951</strain>
    </source>
</reference>
<feature type="transmembrane region" description="Helical" evidence="8">
    <location>
        <begin position="265"/>
        <end position="284"/>
    </location>
</feature>
<keyword evidence="4" id="KW-0808">Transferase</keyword>
<feature type="transmembrane region" description="Helical" evidence="8">
    <location>
        <begin position="329"/>
        <end position="352"/>
    </location>
</feature>
<feature type="transmembrane region" description="Helical" evidence="8">
    <location>
        <begin position="182"/>
        <end position="200"/>
    </location>
</feature>
<organism evidence="10">
    <name type="scientific">Lyngbya confervoides BDU141951</name>
    <dbReference type="NCBI Taxonomy" id="1574623"/>
    <lineage>
        <taxon>Bacteria</taxon>
        <taxon>Bacillati</taxon>
        <taxon>Cyanobacteriota</taxon>
        <taxon>Cyanophyceae</taxon>
        <taxon>Oscillatoriophycideae</taxon>
        <taxon>Oscillatoriales</taxon>
        <taxon>Microcoleaceae</taxon>
        <taxon>Lyngbya</taxon>
    </lineage>
</organism>
<keyword evidence="2" id="KW-1003">Cell membrane</keyword>
<name>A0A8T6QUU1_9CYAN</name>
<keyword evidence="5 8" id="KW-0812">Transmembrane</keyword>
<dbReference type="Pfam" id="PF13231">
    <property type="entry name" value="PMT_2"/>
    <property type="match status" value="1"/>
</dbReference>
<comment type="caution">
    <text evidence="10">The sequence shown here is derived from an EMBL/GenBank/DDBJ whole genome shotgun (WGS) entry which is preliminary data.</text>
</comment>
<dbReference type="GO" id="GO:0009103">
    <property type="term" value="P:lipopolysaccharide biosynthetic process"/>
    <property type="evidence" value="ECO:0007669"/>
    <property type="project" value="UniProtKB-ARBA"/>
</dbReference>
<feature type="transmembrane region" description="Helical" evidence="8">
    <location>
        <begin position="90"/>
        <end position="107"/>
    </location>
</feature>
<feature type="transmembrane region" description="Helical" evidence="8">
    <location>
        <begin position="290"/>
        <end position="309"/>
    </location>
</feature>
<evidence type="ECO:0000256" key="1">
    <source>
        <dbReference type="ARBA" id="ARBA00004651"/>
    </source>
</evidence>
<dbReference type="InterPro" id="IPR050297">
    <property type="entry name" value="LipidA_mod_glycosyltrf_83"/>
</dbReference>
<evidence type="ECO:0000256" key="2">
    <source>
        <dbReference type="ARBA" id="ARBA00022475"/>
    </source>
</evidence>
<dbReference type="PANTHER" id="PTHR33908">
    <property type="entry name" value="MANNOSYLTRANSFERASE YKCB-RELATED"/>
    <property type="match status" value="1"/>
</dbReference>
<dbReference type="PANTHER" id="PTHR33908:SF3">
    <property type="entry name" value="UNDECAPRENYL PHOSPHATE-ALPHA-4-AMINO-4-DEOXY-L-ARABINOSE ARABINOSYL TRANSFERASE"/>
    <property type="match status" value="1"/>
</dbReference>
<dbReference type="GO" id="GO:0005886">
    <property type="term" value="C:plasma membrane"/>
    <property type="evidence" value="ECO:0007669"/>
    <property type="project" value="UniProtKB-SubCell"/>
</dbReference>
<evidence type="ECO:0000256" key="5">
    <source>
        <dbReference type="ARBA" id="ARBA00022692"/>
    </source>
</evidence>
<keyword evidence="7 8" id="KW-0472">Membrane</keyword>
<keyword evidence="3" id="KW-0328">Glycosyltransferase</keyword>
<dbReference type="InterPro" id="IPR038731">
    <property type="entry name" value="RgtA/B/C-like"/>
</dbReference>